<sequence>MRFCKSRYTQTFLILLIISVLLSGCYKPKSHFLQASGNYILGLRTQGANGTSDYLLSQDTINNAARSLSSTGNGIEQLGWCYYGSTGNTVFSFTYDNIKTGIGYGINEAGALYEKGRFAFERLDCFGKGDDSTLVAIGAPWGGGSYDCEIQLIDANNIRIKKRRLTPLYMWNKSDVLNKWPTSIVVNDNKMYVSFYPLDGGTWNTEYTDTAYVTIFSYPGLDSLTTIKDPRTGPIGLYGNQIGMMRAENGDIYTVSPSSLAAGYTQVTKKSGILRIKNGQQSFDPSYFFDVETASGGAKVLTAAYAGDGLLVARMQIPGTDDINAVWGAFDVTNPICKMAIIDLNNKTVTDIADIPAHGGQYGARWLVEDGKVYASITSTPASEARIYAIDPLTATATKAAKIEGQEVPAIYKIGN</sequence>
<dbReference type="EMBL" id="JAGHKO010000004">
    <property type="protein sequence ID" value="MBO9201851.1"/>
    <property type="molecule type" value="Genomic_DNA"/>
</dbReference>
<dbReference type="Proteomes" id="UP000677244">
    <property type="component" value="Unassembled WGS sequence"/>
</dbReference>
<proteinExistence type="predicted"/>
<evidence type="ECO:0000313" key="2">
    <source>
        <dbReference type="Proteomes" id="UP000677244"/>
    </source>
</evidence>
<dbReference type="Pfam" id="PF14298">
    <property type="entry name" value="DUF4374"/>
    <property type="match status" value="1"/>
</dbReference>
<accession>A0ABS3YXG8</accession>
<gene>
    <name evidence="1" type="ORF">J7I42_16325</name>
</gene>
<keyword evidence="2" id="KW-1185">Reference proteome</keyword>
<comment type="caution">
    <text evidence="1">The sequence shown here is derived from an EMBL/GenBank/DDBJ whole genome shotgun (WGS) entry which is preliminary data.</text>
</comment>
<dbReference type="PROSITE" id="PS51257">
    <property type="entry name" value="PROKAR_LIPOPROTEIN"/>
    <property type="match status" value="1"/>
</dbReference>
<reference evidence="1 2" key="1">
    <citation type="submission" date="2021-03" db="EMBL/GenBank/DDBJ databases">
        <title>Assistant Professor.</title>
        <authorList>
            <person name="Huq M.A."/>
        </authorList>
    </citation>
    <scope>NUCLEOTIDE SEQUENCE [LARGE SCALE GENOMIC DNA]</scope>
    <source>
        <strain evidence="1 2">MAH-29</strain>
    </source>
</reference>
<protein>
    <submittedName>
        <fullName evidence="1">DUF4374 domain-containing protein</fullName>
    </submittedName>
</protein>
<organism evidence="1 2">
    <name type="scientific">Niastella soli</name>
    <dbReference type="NCBI Taxonomy" id="2821487"/>
    <lineage>
        <taxon>Bacteria</taxon>
        <taxon>Pseudomonadati</taxon>
        <taxon>Bacteroidota</taxon>
        <taxon>Chitinophagia</taxon>
        <taxon>Chitinophagales</taxon>
        <taxon>Chitinophagaceae</taxon>
        <taxon>Niastella</taxon>
    </lineage>
</organism>
<name>A0ABS3YXG8_9BACT</name>
<evidence type="ECO:0000313" key="1">
    <source>
        <dbReference type="EMBL" id="MBO9201851.1"/>
    </source>
</evidence>
<dbReference type="RefSeq" id="WP_209139908.1">
    <property type="nucleotide sequence ID" value="NZ_JAGHKO010000004.1"/>
</dbReference>
<dbReference type="InterPro" id="IPR025401">
    <property type="entry name" value="DUF4374"/>
</dbReference>